<reference evidence="1 2" key="1">
    <citation type="journal article" date="2013" name="Proc. Natl. Acad. Sci. U.S.A.">
        <title>Genome of an arbuscular mycorrhizal fungus provides insight into the oldest plant symbiosis.</title>
        <authorList>
            <person name="Tisserant E."/>
            <person name="Malbreil M."/>
            <person name="Kuo A."/>
            <person name="Kohler A."/>
            <person name="Symeonidi A."/>
            <person name="Balestrini R."/>
            <person name="Charron P."/>
            <person name="Duensing N."/>
            <person name="Frei Dit Frey N."/>
            <person name="Gianinazzi-Pearson V."/>
            <person name="Gilbert L.B."/>
            <person name="Handa Y."/>
            <person name="Herr J.R."/>
            <person name="Hijri M."/>
            <person name="Koul R."/>
            <person name="Kawaguchi M."/>
            <person name="Krajinski F."/>
            <person name="Lammers P.J."/>
            <person name="Masclaux F.G."/>
            <person name="Murat C."/>
            <person name="Morin E."/>
            <person name="Ndikumana S."/>
            <person name="Pagni M."/>
            <person name="Petitpierre D."/>
            <person name="Requena N."/>
            <person name="Rosikiewicz P."/>
            <person name="Riley R."/>
            <person name="Saito K."/>
            <person name="San Clemente H."/>
            <person name="Shapiro H."/>
            <person name="van Tuinen D."/>
            <person name="Becard G."/>
            <person name="Bonfante P."/>
            <person name="Paszkowski U."/>
            <person name="Shachar-Hill Y.Y."/>
            <person name="Tuskan G.A."/>
            <person name="Young P.W."/>
            <person name="Sanders I.R."/>
            <person name="Henrissat B."/>
            <person name="Rensing S.A."/>
            <person name="Grigoriev I.V."/>
            <person name="Corradi N."/>
            <person name="Roux C."/>
            <person name="Martin F."/>
        </authorList>
    </citation>
    <scope>NUCLEOTIDE SEQUENCE [LARGE SCALE GENOMIC DNA]</scope>
    <source>
        <strain evidence="1 2">DAOM 197198</strain>
    </source>
</reference>
<sequence length="99" mass="11930">MPPDMPPEVNELLDWFEIYYVHRKVIRRLRNGNVVHSEPLFPPSLWLVTENIEYTFPRTQNSVEAWHRRWETLVGRAHVGLFKIIKELQSEQHQIEIKV</sequence>
<organism evidence="1 2">
    <name type="scientific">Rhizophagus irregularis (strain DAOM 181602 / DAOM 197198 / MUCL 43194)</name>
    <name type="common">Arbuscular mycorrhizal fungus</name>
    <name type="synonym">Glomus intraradices</name>
    <dbReference type="NCBI Taxonomy" id="747089"/>
    <lineage>
        <taxon>Eukaryota</taxon>
        <taxon>Fungi</taxon>
        <taxon>Fungi incertae sedis</taxon>
        <taxon>Mucoromycota</taxon>
        <taxon>Glomeromycotina</taxon>
        <taxon>Glomeromycetes</taxon>
        <taxon>Glomerales</taxon>
        <taxon>Glomeraceae</taxon>
        <taxon>Rhizophagus</taxon>
    </lineage>
</organism>
<keyword evidence="2" id="KW-1185">Reference proteome</keyword>
<dbReference type="AlphaFoldDB" id="A0A2P4PBI6"/>
<accession>A0A2P4PBI6</accession>
<dbReference type="EMBL" id="AUPC02000290">
    <property type="protein sequence ID" value="POG62752.1"/>
    <property type="molecule type" value="Genomic_DNA"/>
</dbReference>
<feature type="non-terminal residue" evidence="1">
    <location>
        <position position="99"/>
    </location>
</feature>
<gene>
    <name evidence="1" type="ORF">GLOIN_2v1810194</name>
</gene>
<protein>
    <submittedName>
        <fullName evidence="1">Uncharacterized protein</fullName>
    </submittedName>
</protein>
<name>A0A2P4PBI6_RHIID</name>
<evidence type="ECO:0000313" key="1">
    <source>
        <dbReference type="EMBL" id="POG62752.1"/>
    </source>
</evidence>
<dbReference type="Proteomes" id="UP000018888">
    <property type="component" value="Unassembled WGS sequence"/>
</dbReference>
<reference evidence="1 2" key="2">
    <citation type="journal article" date="2018" name="New Phytol.">
        <title>High intraspecific genome diversity in the model arbuscular mycorrhizal symbiont Rhizophagus irregularis.</title>
        <authorList>
            <person name="Chen E.C.H."/>
            <person name="Morin E."/>
            <person name="Beaudet D."/>
            <person name="Noel J."/>
            <person name="Yildirir G."/>
            <person name="Ndikumana S."/>
            <person name="Charron P."/>
            <person name="St-Onge C."/>
            <person name="Giorgi J."/>
            <person name="Kruger M."/>
            <person name="Marton T."/>
            <person name="Ropars J."/>
            <person name="Grigoriev I.V."/>
            <person name="Hainaut M."/>
            <person name="Henrissat B."/>
            <person name="Roux C."/>
            <person name="Martin F."/>
            <person name="Corradi N."/>
        </authorList>
    </citation>
    <scope>NUCLEOTIDE SEQUENCE [LARGE SCALE GENOMIC DNA]</scope>
    <source>
        <strain evidence="1 2">DAOM 197198</strain>
    </source>
</reference>
<proteinExistence type="predicted"/>
<comment type="caution">
    <text evidence="1">The sequence shown here is derived from an EMBL/GenBank/DDBJ whole genome shotgun (WGS) entry which is preliminary data.</text>
</comment>
<evidence type="ECO:0000313" key="2">
    <source>
        <dbReference type="Proteomes" id="UP000018888"/>
    </source>
</evidence>